<accession>A0A4Y2H7T5</accession>
<evidence type="ECO:0000313" key="1">
    <source>
        <dbReference type="EMBL" id="GBM61703.1"/>
    </source>
</evidence>
<comment type="caution">
    <text evidence="1">The sequence shown here is derived from an EMBL/GenBank/DDBJ whole genome shotgun (WGS) entry which is preliminary data.</text>
</comment>
<organism evidence="1 2">
    <name type="scientific">Araneus ventricosus</name>
    <name type="common">Orbweaver spider</name>
    <name type="synonym">Epeira ventricosa</name>
    <dbReference type="NCBI Taxonomy" id="182803"/>
    <lineage>
        <taxon>Eukaryota</taxon>
        <taxon>Metazoa</taxon>
        <taxon>Ecdysozoa</taxon>
        <taxon>Arthropoda</taxon>
        <taxon>Chelicerata</taxon>
        <taxon>Arachnida</taxon>
        <taxon>Araneae</taxon>
        <taxon>Araneomorphae</taxon>
        <taxon>Entelegynae</taxon>
        <taxon>Araneoidea</taxon>
        <taxon>Araneidae</taxon>
        <taxon>Araneus</taxon>
    </lineage>
</organism>
<proteinExistence type="predicted"/>
<keyword evidence="2" id="KW-1185">Reference proteome</keyword>
<gene>
    <name evidence="1" type="ORF">AVEN_55074_1</name>
</gene>
<reference evidence="1 2" key="1">
    <citation type="journal article" date="2019" name="Sci. Rep.">
        <title>Orb-weaving spider Araneus ventricosus genome elucidates the spidroin gene catalogue.</title>
        <authorList>
            <person name="Kono N."/>
            <person name="Nakamura H."/>
            <person name="Ohtoshi R."/>
            <person name="Moran D.A.P."/>
            <person name="Shinohara A."/>
            <person name="Yoshida Y."/>
            <person name="Fujiwara M."/>
            <person name="Mori M."/>
            <person name="Tomita M."/>
            <person name="Arakawa K."/>
        </authorList>
    </citation>
    <scope>NUCLEOTIDE SEQUENCE [LARGE SCALE GENOMIC DNA]</scope>
</reference>
<protein>
    <submittedName>
        <fullName evidence="1">Uncharacterized protein</fullName>
    </submittedName>
</protein>
<evidence type="ECO:0000313" key="2">
    <source>
        <dbReference type="Proteomes" id="UP000499080"/>
    </source>
</evidence>
<sequence>MHGKNNSDRWLVNLTVGDVHIVISKACRCRSMTVMVTSYIHPSCLLSQAVMDSSNKTPPTRHDFQSMAQSSTFCSVHHIPRISTQWNICGMSWKYSSNSRSTAV</sequence>
<dbReference type="AlphaFoldDB" id="A0A4Y2H7T5"/>
<dbReference type="Proteomes" id="UP000499080">
    <property type="component" value="Unassembled WGS sequence"/>
</dbReference>
<dbReference type="EMBL" id="BGPR01102020">
    <property type="protein sequence ID" value="GBM61703.1"/>
    <property type="molecule type" value="Genomic_DNA"/>
</dbReference>
<name>A0A4Y2H7T5_ARAVE</name>